<dbReference type="InterPro" id="IPR005467">
    <property type="entry name" value="His_kinase_dom"/>
</dbReference>
<dbReference type="SUPFAM" id="SSF55874">
    <property type="entry name" value="ATPase domain of HSP90 chaperone/DNA topoisomerase II/histidine kinase"/>
    <property type="match status" value="1"/>
</dbReference>
<feature type="compositionally biased region" description="Low complexity" evidence="11">
    <location>
        <begin position="240"/>
        <end position="251"/>
    </location>
</feature>
<keyword evidence="5" id="KW-0808">Transferase</keyword>
<dbReference type="PANTHER" id="PTHR43395:SF1">
    <property type="entry name" value="CHEMOTAXIS PROTEIN CHEA"/>
    <property type="match status" value="1"/>
</dbReference>
<dbReference type="PROSITE" id="PS50851">
    <property type="entry name" value="CHEW"/>
    <property type="match status" value="2"/>
</dbReference>
<keyword evidence="6 16" id="KW-0418">Kinase</keyword>
<dbReference type="InterPro" id="IPR001789">
    <property type="entry name" value="Sig_transdc_resp-reg_receiver"/>
</dbReference>
<feature type="compositionally biased region" description="Basic and acidic residues" evidence="11">
    <location>
        <begin position="261"/>
        <end position="273"/>
    </location>
</feature>
<dbReference type="SMART" id="SM01231">
    <property type="entry name" value="H-kinase_dim"/>
    <property type="match status" value="1"/>
</dbReference>
<dbReference type="Gene3D" id="3.30.565.10">
    <property type="entry name" value="Histidine kinase-like ATPase, C-terminal domain"/>
    <property type="match status" value="1"/>
</dbReference>
<comment type="caution">
    <text evidence="16">The sequence shown here is derived from an EMBL/GenBank/DDBJ whole genome shotgun (WGS) entry which is preliminary data.</text>
</comment>
<dbReference type="Gene3D" id="1.20.120.160">
    <property type="entry name" value="HPT domain"/>
    <property type="match status" value="1"/>
</dbReference>
<dbReference type="Pfam" id="PF01584">
    <property type="entry name" value="CheW"/>
    <property type="match status" value="2"/>
</dbReference>
<dbReference type="SUPFAM" id="SSF47384">
    <property type="entry name" value="Homodimeric domain of signal transducing histidine kinase"/>
    <property type="match status" value="1"/>
</dbReference>
<dbReference type="InterPro" id="IPR003594">
    <property type="entry name" value="HATPase_dom"/>
</dbReference>
<dbReference type="Pfam" id="PF02895">
    <property type="entry name" value="H-kinase_dim"/>
    <property type="match status" value="1"/>
</dbReference>
<evidence type="ECO:0000259" key="14">
    <source>
        <dbReference type="PROSITE" id="PS50851"/>
    </source>
</evidence>
<evidence type="ECO:0000256" key="6">
    <source>
        <dbReference type="ARBA" id="ARBA00022777"/>
    </source>
</evidence>
<feature type="region of interest" description="Disordered" evidence="11">
    <location>
        <begin position="126"/>
        <end position="154"/>
    </location>
</feature>
<dbReference type="InterPro" id="IPR051315">
    <property type="entry name" value="Bact_Chemotaxis_CheA"/>
</dbReference>
<feature type="modified residue" description="4-aspartylphosphate" evidence="10">
    <location>
        <position position="887"/>
    </location>
</feature>
<organism evidence="16 17">
    <name type="scientific">Varunaivibrio sulfuroxidans</name>
    <dbReference type="NCBI Taxonomy" id="1773489"/>
    <lineage>
        <taxon>Bacteria</taxon>
        <taxon>Pseudomonadati</taxon>
        <taxon>Pseudomonadota</taxon>
        <taxon>Alphaproteobacteria</taxon>
        <taxon>Rhodospirillales</taxon>
        <taxon>Magnetovibrionaceae</taxon>
        <taxon>Varunaivibrio</taxon>
    </lineage>
</organism>
<feature type="domain" description="HPt" evidence="15">
    <location>
        <begin position="1"/>
        <end position="101"/>
    </location>
</feature>
<dbReference type="FunFam" id="3.30.565.10:FF:000016">
    <property type="entry name" value="Chemotaxis protein CheA, putative"/>
    <property type="match status" value="1"/>
</dbReference>
<evidence type="ECO:0000256" key="7">
    <source>
        <dbReference type="ARBA" id="ARBA00023012"/>
    </source>
</evidence>
<dbReference type="InterPro" id="IPR004105">
    <property type="entry name" value="CheA-like_dim"/>
</dbReference>
<dbReference type="CDD" id="cd16916">
    <property type="entry name" value="HATPase_CheA-like"/>
    <property type="match status" value="1"/>
</dbReference>
<dbReference type="GO" id="GO:0005737">
    <property type="term" value="C:cytoplasm"/>
    <property type="evidence" value="ECO:0007669"/>
    <property type="project" value="InterPro"/>
</dbReference>
<evidence type="ECO:0000256" key="9">
    <source>
        <dbReference type="PROSITE-ProRule" id="PRU00110"/>
    </source>
</evidence>
<dbReference type="Pfam" id="PF01627">
    <property type="entry name" value="Hpt"/>
    <property type="match status" value="1"/>
</dbReference>
<evidence type="ECO:0000256" key="4">
    <source>
        <dbReference type="ARBA" id="ARBA00022553"/>
    </source>
</evidence>
<dbReference type="Gene3D" id="1.10.287.560">
    <property type="entry name" value="Histidine kinase CheA-like, homodimeric domain"/>
    <property type="match status" value="1"/>
</dbReference>
<dbReference type="PROSITE" id="PS50110">
    <property type="entry name" value="RESPONSE_REGULATORY"/>
    <property type="match status" value="1"/>
</dbReference>
<dbReference type="EC" id="2.7.13.3" evidence="2"/>
<dbReference type="SUPFAM" id="SSF47226">
    <property type="entry name" value="Histidine-containing phosphotransfer domain, HPT domain"/>
    <property type="match status" value="1"/>
</dbReference>
<evidence type="ECO:0000259" key="15">
    <source>
        <dbReference type="PROSITE" id="PS50894"/>
    </source>
</evidence>
<dbReference type="InterPro" id="IPR002545">
    <property type="entry name" value="CheW-lke_dom"/>
</dbReference>
<evidence type="ECO:0000259" key="13">
    <source>
        <dbReference type="PROSITE" id="PS50110"/>
    </source>
</evidence>
<feature type="domain" description="CheW-like" evidence="14">
    <location>
        <begin position="530"/>
        <end position="669"/>
    </location>
</feature>
<evidence type="ECO:0000256" key="10">
    <source>
        <dbReference type="PROSITE-ProRule" id="PRU00169"/>
    </source>
</evidence>
<evidence type="ECO:0000259" key="12">
    <source>
        <dbReference type="PROSITE" id="PS50109"/>
    </source>
</evidence>
<dbReference type="SMART" id="SM00073">
    <property type="entry name" value="HPT"/>
    <property type="match status" value="1"/>
</dbReference>
<dbReference type="Pfam" id="PF02518">
    <property type="entry name" value="HATPase_c"/>
    <property type="match status" value="1"/>
</dbReference>
<dbReference type="InterPro" id="IPR004358">
    <property type="entry name" value="Sig_transdc_His_kin-like_C"/>
</dbReference>
<dbReference type="PROSITE" id="PS50894">
    <property type="entry name" value="HPT"/>
    <property type="match status" value="1"/>
</dbReference>
<dbReference type="SUPFAM" id="SSF52172">
    <property type="entry name" value="CheY-like"/>
    <property type="match status" value="1"/>
</dbReference>
<dbReference type="CDD" id="cd00088">
    <property type="entry name" value="HPT"/>
    <property type="match status" value="1"/>
</dbReference>
<comment type="function">
    <text evidence="8">Involved in the transmission of sensory signals from the chemoreceptors to the flagellar motors. CheA is autophosphorylated; it can transfer its phosphate group to either CheB or CheY.</text>
</comment>
<dbReference type="PRINTS" id="PR00344">
    <property type="entry name" value="BCTRLSENSOR"/>
</dbReference>
<evidence type="ECO:0000313" key="16">
    <source>
        <dbReference type="EMBL" id="TCS63478.1"/>
    </source>
</evidence>
<dbReference type="InterPro" id="IPR037006">
    <property type="entry name" value="CheA-like_homodim_sf"/>
</dbReference>
<dbReference type="InterPro" id="IPR036061">
    <property type="entry name" value="CheW-like_dom_sf"/>
</dbReference>
<dbReference type="GO" id="GO:0000155">
    <property type="term" value="F:phosphorelay sensor kinase activity"/>
    <property type="evidence" value="ECO:0007669"/>
    <property type="project" value="InterPro"/>
</dbReference>
<dbReference type="Gene3D" id="2.30.30.40">
    <property type="entry name" value="SH3 Domains"/>
    <property type="match status" value="1"/>
</dbReference>
<dbReference type="SUPFAM" id="SSF50341">
    <property type="entry name" value="CheW-like"/>
    <property type="match status" value="2"/>
</dbReference>
<evidence type="ECO:0000256" key="1">
    <source>
        <dbReference type="ARBA" id="ARBA00000085"/>
    </source>
</evidence>
<keyword evidence="7" id="KW-0902">Two-component regulatory system</keyword>
<dbReference type="AlphaFoldDB" id="A0A4R3JBZ5"/>
<evidence type="ECO:0000256" key="3">
    <source>
        <dbReference type="ARBA" id="ARBA00021495"/>
    </source>
</evidence>
<accession>A0A4R3JBZ5</accession>
<protein>
    <recommendedName>
        <fullName evidence="3">Chemotaxis protein CheA</fullName>
        <ecNumber evidence="2">2.7.13.3</ecNumber>
    </recommendedName>
</protein>
<dbReference type="RefSeq" id="WP_132938454.1">
    <property type="nucleotide sequence ID" value="NZ_CP119676.1"/>
</dbReference>
<dbReference type="Proteomes" id="UP000295304">
    <property type="component" value="Unassembled WGS sequence"/>
</dbReference>
<dbReference type="SMART" id="SM00448">
    <property type="entry name" value="REC"/>
    <property type="match status" value="1"/>
</dbReference>
<keyword evidence="17" id="KW-1185">Reference proteome</keyword>
<dbReference type="Gene3D" id="3.40.50.2300">
    <property type="match status" value="1"/>
</dbReference>
<dbReference type="PANTHER" id="PTHR43395">
    <property type="entry name" value="SENSOR HISTIDINE KINASE CHEA"/>
    <property type="match status" value="1"/>
</dbReference>
<feature type="domain" description="Response regulatory" evidence="13">
    <location>
        <begin position="837"/>
        <end position="954"/>
    </location>
</feature>
<dbReference type="PROSITE" id="PS50109">
    <property type="entry name" value="HIS_KIN"/>
    <property type="match status" value="1"/>
</dbReference>
<dbReference type="GO" id="GO:0006935">
    <property type="term" value="P:chemotaxis"/>
    <property type="evidence" value="ECO:0007669"/>
    <property type="project" value="InterPro"/>
</dbReference>
<evidence type="ECO:0000256" key="8">
    <source>
        <dbReference type="ARBA" id="ARBA00035100"/>
    </source>
</evidence>
<sequence length="958" mass="103081">MDDLLSEFITETSESLTEVDLKLVEFEKNPHDKEIIGHIFRLVHTVKGTCGFLGLPRLESVAHAGENVMDKFRDGALDVTPTAVSLVLKCIDKIRELLERLEESGEEPEGDDSELIAELNALASGKAAAAPEPAPQAPAPSAADTGSGPVTSDEGFPIAAELMAEYEEAVAGNATPDGPMTSDEGFPIAAELMAEYEEAVAGGKKTDGGPVTSDEGFPIAAELMAEYEEAVAGAASAPAPAAPAPVEAAPATPAPAPKVPAKTEEEKAPVKKADGGGVAAASIRVNVEVLEDLMTMVSEMVLTRNQLLQMVRSYEDSEFTVPIQRLSHITTDLQEGVMKTRMQPIGNAWAKLPRIVRDLAIETHKKIDLQMIGAETELDRQVLDLIKDPLTHMVRNSADHGLEVPDDRAMVGKPEMGTITLNAYHEGGHIIIEISDDGRGLNMDRIRKKCLENGLASEAELDAMSTSQIQQFIFKAGFSTAEKVTSVSGRGVGMDVVRTNIEKIGGTVELKSVEGKGSTFLIKIPLTLAIVSALIVESHGEKFAIPQISVLELVRASSRSEYMIEVINESPVLRLRNRLLPLVNLGNLLHLQETEVDRIGDEMFIVVTQVGTYTFGIIVDRVFDTEEIVVKPVAPILRNIPFYSGNTILGDGAVIMIIDPNGIAASTGQAGGHAEHPDATKEVIGHDSDEKSTMLIFRAGGDELKAVPLALVARLEEINMSNVEKSHDEHVVQYRGQLMPLIPFDPAHVWKTEGRQPVLVFSDNERSMGLVVDDIVDIVEDRLKVEISASQPDIIGSAVIAGRATDVIDAGYFLTRAFSDWFGGSDEHGTKGRGTLRALLVDDSPFFRNLLAPILSVAGYDVTTVPGAGDALRLRDNGSEFDVIISDIEMPDMDGFEFAKAVRADVRWGDVPMVALSSRASPEDFEKGRDVGFNDYVAKSDRDELIRSLASTVAGVAG</sequence>
<dbReference type="InterPro" id="IPR036890">
    <property type="entry name" value="HATPase_C_sf"/>
</dbReference>
<dbReference type="SMART" id="SM00387">
    <property type="entry name" value="HATPase_c"/>
    <property type="match status" value="1"/>
</dbReference>
<evidence type="ECO:0000256" key="2">
    <source>
        <dbReference type="ARBA" id="ARBA00012438"/>
    </source>
</evidence>
<name>A0A4R3JBZ5_9PROT</name>
<evidence type="ECO:0000256" key="5">
    <source>
        <dbReference type="ARBA" id="ARBA00022679"/>
    </source>
</evidence>
<reference evidence="16 17" key="1">
    <citation type="submission" date="2019-03" db="EMBL/GenBank/DDBJ databases">
        <title>Genomic Encyclopedia of Type Strains, Phase IV (KMG-IV): sequencing the most valuable type-strain genomes for metagenomic binning, comparative biology and taxonomic classification.</title>
        <authorList>
            <person name="Goeker M."/>
        </authorList>
    </citation>
    <scope>NUCLEOTIDE SEQUENCE [LARGE SCALE GENOMIC DNA]</scope>
    <source>
        <strain evidence="16 17">DSM 101688</strain>
    </source>
</reference>
<keyword evidence="4 10" id="KW-0597">Phosphoprotein</keyword>
<dbReference type="InterPro" id="IPR036641">
    <property type="entry name" value="HPT_dom_sf"/>
</dbReference>
<dbReference type="Pfam" id="PF00072">
    <property type="entry name" value="Response_reg"/>
    <property type="match status" value="1"/>
</dbReference>
<dbReference type="OrthoDB" id="9803176at2"/>
<dbReference type="InterPro" id="IPR011006">
    <property type="entry name" value="CheY-like_superfamily"/>
</dbReference>
<evidence type="ECO:0000313" key="17">
    <source>
        <dbReference type="Proteomes" id="UP000295304"/>
    </source>
</evidence>
<comment type="catalytic activity">
    <reaction evidence="1">
        <text>ATP + protein L-histidine = ADP + protein N-phospho-L-histidine.</text>
        <dbReference type="EC" id="2.7.13.3"/>
    </reaction>
</comment>
<dbReference type="SMART" id="SM00260">
    <property type="entry name" value="CheW"/>
    <property type="match status" value="1"/>
</dbReference>
<proteinExistence type="predicted"/>
<feature type="region of interest" description="Disordered" evidence="11">
    <location>
        <begin position="240"/>
        <end position="273"/>
    </location>
</feature>
<dbReference type="InterPro" id="IPR008207">
    <property type="entry name" value="Sig_transdc_His_kin_Hpt_dom"/>
</dbReference>
<feature type="modified residue" description="Phosphohistidine" evidence="9">
    <location>
        <position position="44"/>
    </location>
</feature>
<feature type="domain" description="CheW-like" evidence="14">
    <location>
        <begin position="691"/>
        <end position="819"/>
    </location>
</feature>
<evidence type="ECO:0000256" key="11">
    <source>
        <dbReference type="SAM" id="MobiDB-lite"/>
    </source>
</evidence>
<dbReference type="InterPro" id="IPR036097">
    <property type="entry name" value="HisK_dim/P_sf"/>
</dbReference>
<dbReference type="EMBL" id="SLZW01000003">
    <property type="protein sequence ID" value="TCS63478.1"/>
    <property type="molecule type" value="Genomic_DNA"/>
</dbReference>
<gene>
    <name evidence="16" type="ORF">EDD55_10399</name>
</gene>
<feature type="domain" description="Histidine kinase" evidence="12">
    <location>
        <begin position="288"/>
        <end position="528"/>
    </location>
</feature>